<dbReference type="PRINTS" id="PR01036">
    <property type="entry name" value="TCRTETB"/>
</dbReference>
<dbReference type="PANTHER" id="PTHR23501:SF158">
    <property type="entry name" value="TRANSPORTER, PUTATIVE (AFU_ORTHOLOGUE AFUA_5G14490)-RELATED"/>
    <property type="match status" value="1"/>
</dbReference>
<keyword evidence="4 9" id="KW-1133">Transmembrane helix</keyword>
<proteinExistence type="inferred from homology"/>
<accession>A0A559ML65</accession>
<feature type="transmembrane region" description="Helical" evidence="9">
    <location>
        <begin position="208"/>
        <end position="228"/>
    </location>
</feature>
<feature type="transmembrane region" description="Helical" evidence="9">
    <location>
        <begin position="405"/>
        <end position="430"/>
    </location>
</feature>
<evidence type="ECO:0000256" key="6">
    <source>
        <dbReference type="ARBA" id="ARBA00057269"/>
    </source>
</evidence>
<dbReference type="InterPro" id="IPR036259">
    <property type="entry name" value="MFS_trans_sf"/>
</dbReference>
<dbReference type="AlphaFoldDB" id="A0A559ML65"/>
<feature type="transmembrane region" description="Helical" evidence="9">
    <location>
        <begin position="145"/>
        <end position="164"/>
    </location>
</feature>
<sequence>MDTSSKITAVNAPVDEITTVPQLQSSLDIELVALSETTPPLELEEPRNKFRLAAILTALYLAMFVTALDQTIAATAVPTITYDLNSASGYVWIGGAYLLSCAASGPIWAKLSDIFGRKPIILTAAGLFFASSILCAKASSMKMLIVGRAFQGVGGGGLAPLVMITISDLFSMRSRSLYIGLMELVWIVAGGVGPVLGGAFTEKLSWRWNFWINLPLSGVTFILLFIYLDVHNPRTPWLDGFKAIDWAGSLTIIALVLMLLLGLEFGGATFPWDSPQVICLIVFGSLMSIFFIYSEKRLALYPLMPLKLFTNWSNAASLLLKFWHGMVYIGAEYYLPLYFQSVKGSSPLGSGLLVIPITVTEAITGVLVGVIIHRTGRYLEIIYAGVLLMTLGNGLYILFSPKSGLVEIIFIQIVAGIGAGLLFQAPLIALQALVSQEDTATATATFTFVSNLATALSVVIGGVLFQNSMDIRVTSLALPPTNLPSNITDLLSAGGAAANVMLASSIQDQAQRSAVREAYAWSLRNVWILYTGISAMAVVASVFIKKHHLTKDHTETKTGLKNSGS</sequence>
<dbReference type="InterPro" id="IPR020846">
    <property type="entry name" value="MFS_dom"/>
</dbReference>
<feature type="domain" description="Major facilitator superfamily (MFS) profile" evidence="10">
    <location>
        <begin position="55"/>
        <end position="549"/>
    </location>
</feature>
<dbReference type="EMBL" id="QGML01000092">
    <property type="protein sequence ID" value="TVY93697.1"/>
    <property type="molecule type" value="Genomic_DNA"/>
</dbReference>
<keyword evidence="12" id="KW-1185">Reference proteome</keyword>
<feature type="transmembrane region" description="Helical" evidence="9">
    <location>
        <begin position="89"/>
        <end position="108"/>
    </location>
</feature>
<dbReference type="PROSITE" id="PS50850">
    <property type="entry name" value="MFS"/>
    <property type="match status" value="1"/>
</dbReference>
<evidence type="ECO:0000313" key="12">
    <source>
        <dbReference type="Proteomes" id="UP000315522"/>
    </source>
</evidence>
<dbReference type="Pfam" id="PF07690">
    <property type="entry name" value="MFS_1"/>
    <property type="match status" value="1"/>
</dbReference>
<dbReference type="GO" id="GO:0022857">
    <property type="term" value="F:transmembrane transporter activity"/>
    <property type="evidence" value="ECO:0007669"/>
    <property type="project" value="InterPro"/>
</dbReference>
<comment type="function">
    <text evidence="6">Efflux pump; part of the gene cluster that mediates the biosynthesis of dothistromin (DOTH), a polyketide toxin very similar in structure to the aflatoxin precursor, versicolorin B. One function of dotC may be to transport early-stage dothistromin biosynthetic intermediates from the cytoplasm into vacuoles, thereby affecting the rate of dothistromin production.</text>
</comment>
<evidence type="ECO:0000256" key="5">
    <source>
        <dbReference type="ARBA" id="ARBA00023136"/>
    </source>
</evidence>
<dbReference type="InterPro" id="IPR011701">
    <property type="entry name" value="MFS"/>
</dbReference>
<dbReference type="PANTHER" id="PTHR23501">
    <property type="entry name" value="MAJOR FACILITATOR SUPERFAMILY"/>
    <property type="match status" value="1"/>
</dbReference>
<feature type="transmembrane region" description="Helical" evidence="9">
    <location>
        <begin position="275"/>
        <end position="293"/>
    </location>
</feature>
<dbReference type="CDD" id="cd17502">
    <property type="entry name" value="MFS_Azr1_MDR_like"/>
    <property type="match status" value="1"/>
</dbReference>
<keyword evidence="5 9" id="KW-0472">Membrane</keyword>
<comment type="similarity">
    <text evidence="2">Belongs to the major facilitator superfamily. TCR/Tet family.</text>
</comment>
<dbReference type="FunFam" id="1.20.1720.10:FF:000014">
    <property type="entry name" value="MFS drug transporter, putative"/>
    <property type="match status" value="1"/>
</dbReference>
<dbReference type="SUPFAM" id="SSF103473">
    <property type="entry name" value="MFS general substrate transporter"/>
    <property type="match status" value="1"/>
</dbReference>
<evidence type="ECO:0000256" key="1">
    <source>
        <dbReference type="ARBA" id="ARBA00004128"/>
    </source>
</evidence>
<name>A0A559ML65_9HELO</name>
<comment type="subcellular location">
    <subcellularLocation>
        <location evidence="1">Vacuole membrane</location>
        <topology evidence="1">Multi-pass membrane protein</topology>
    </subcellularLocation>
</comment>
<dbReference type="Proteomes" id="UP000315522">
    <property type="component" value="Unassembled WGS sequence"/>
</dbReference>
<evidence type="ECO:0000256" key="7">
    <source>
        <dbReference type="ARBA" id="ARBA00069956"/>
    </source>
</evidence>
<organism evidence="11 12">
    <name type="scientific">Lachnellula willkommii</name>
    <dbReference type="NCBI Taxonomy" id="215461"/>
    <lineage>
        <taxon>Eukaryota</taxon>
        <taxon>Fungi</taxon>
        <taxon>Dikarya</taxon>
        <taxon>Ascomycota</taxon>
        <taxon>Pezizomycotina</taxon>
        <taxon>Leotiomycetes</taxon>
        <taxon>Helotiales</taxon>
        <taxon>Lachnaceae</taxon>
        <taxon>Lachnellula</taxon>
    </lineage>
</organism>
<gene>
    <name evidence="11" type="ORF">LAWI1_G003691</name>
</gene>
<dbReference type="Gene3D" id="1.20.1250.20">
    <property type="entry name" value="MFS general substrate transporter like domains"/>
    <property type="match status" value="1"/>
</dbReference>
<feature type="transmembrane region" description="Helical" evidence="9">
    <location>
        <begin position="351"/>
        <end position="372"/>
    </location>
</feature>
<comment type="caution">
    <text evidence="11">The sequence shown here is derived from an EMBL/GenBank/DDBJ whole genome shotgun (WGS) entry which is preliminary data.</text>
</comment>
<feature type="transmembrane region" description="Helical" evidence="9">
    <location>
        <begin position="314"/>
        <end position="331"/>
    </location>
</feature>
<feature type="transmembrane region" description="Helical" evidence="9">
    <location>
        <begin position="240"/>
        <end position="263"/>
    </location>
</feature>
<evidence type="ECO:0000256" key="3">
    <source>
        <dbReference type="ARBA" id="ARBA00022692"/>
    </source>
</evidence>
<feature type="transmembrane region" description="Helical" evidence="9">
    <location>
        <begin position="176"/>
        <end position="196"/>
    </location>
</feature>
<evidence type="ECO:0000256" key="2">
    <source>
        <dbReference type="ARBA" id="ARBA00007520"/>
    </source>
</evidence>
<feature type="transmembrane region" description="Helical" evidence="9">
    <location>
        <begin position="442"/>
        <end position="465"/>
    </location>
</feature>
<evidence type="ECO:0000313" key="11">
    <source>
        <dbReference type="EMBL" id="TVY93697.1"/>
    </source>
</evidence>
<evidence type="ECO:0000256" key="4">
    <source>
        <dbReference type="ARBA" id="ARBA00022989"/>
    </source>
</evidence>
<evidence type="ECO:0000256" key="9">
    <source>
        <dbReference type="SAM" id="Phobius"/>
    </source>
</evidence>
<feature type="transmembrane region" description="Helical" evidence="9">
    <location>
        <begin position="381"/>
        <end position="399"/>
    </location>
</feature>
<dbReference type="Gene3D" id="1.20.1720.10">
    <property type="entry name" value="Multidrug resistance protein D"/>
    <property type="match status" value="1"/>
</dbReference>
<dbReference type="FunFam" id="1.20.1250.20:FF:000196">
    <property type="entry name" value="MFS toxin efflux pump (AflT)"/>
    <property type="match status" value="1"/>
</dbReference>
<reference evidence="11 12" key="1">
    <citation type="submission" date="2018-05" db="EMBL/GenBank/DDBJ databases">
        <title>Genome sequencing and assembly of the regulated plant pathogen Lachnellula willkommii and related sister species for the development of diagnostic species identification markers.</title>
        <authorList>
            <person name="Giroux E."/>
            <person name="Bilodeau G."/>
        </authorList>
    </citation>
    <scope>NUCLEOTIDE SEQUENCE [LARGE SCALE GENOMIC DNA]</scope>
    <source>
        <strain evidence="11 12">CBS 172.35</strain>
    </source>
</reference>
<keyword evidence="3 9" id="KW-0812">Transmembrane</keyword>
<dbReference type="GO" id="GO:0005774">
    <property type="term" value="C:vacuolar membrane"/>
    <property type="evidence" value="ECO:0007669"/>
    <property type="project" value="UniProtKB-SubCell"/>
</dbReference>
<feature type="transmembrane region" description="Helical" evidence="9">
    <location>
        <begin position="527"/>
        <end position="544"/>
    </location>
</feature>
<evidence type="ECO:0000256" key="8">
    <source>
        <dbReference type="ARBA" id="ARBA00083178"/>
    </source>
</evidence>
<protein>
    <recommendedName>
        <fullName evidence="7">Efflux pump dotC</fullName>
    </recommendedName>
    <alternativeName>
        <fullName evidence="8">Dothistromin biosynthesis protein C</fullName>
    </alternativeName>
</protein>
<dbReference type="GO" id="GO:0005886">
    <property type="term" value="C:plasma membrane"/>
    <property type="evidence" value="ECO:0007669"/>
    <property type="project" value="TreeGrafter"/>
</dbReference>
<evidence type="ECO:0000259" key="10">
    <source>
        <dbReference type="PROSITE" id="PS50850"/>
    </source>
</evidence>
<feature type="transmembrane region" description="Helical" evidence="9">
    <location>
        <begin position="52"/>
        <end position="77"/>
    </location>
</feature>